<dbReference type="AlphaFoldDB" id="A0A0Q1A987"/>
<keyword evidence="5" id="KW-1185">Reference proteome</keyword>
<evidence type="ECO:0000313" key="4">
    <source>
        <dbReference type="EMBL" id="KQB83329.1"/>
    </source>
</evidence>
<sequence length="397" mass="42090">MLRTMLSHHARPLGVLLATASFTVAAVTACPATPARAQAPAASSPQAQQAPQPAAHRFPSEYLGTTDLSHLAVPGVDKQGKQQPPFGGISGLERLTDTDGPDNSAEYLALSDDSAENGPSRAYRLSIPTDPHGAEPTIAGTVILRDSDGQPYAPRAVDPESVRILPNGTVAWTSEGWAKDSNFRSPAVIVSEASGRELSRLKVPAYHAPNPEGTVGVRHNKANEGLAVVSEDVVMTANEGALAQDGPMNTEEQGMRVRLTQYSVSTGEPVAEYALEVGALYPGAKDRGISEIIAGDDGSFYVIERGYVAGEGNRGEIYRLTLDGATDVLGTPALTGAEVPVRKELVFDFSELPDHPDNIEALAWAPRLSDGRAQLLVMSDDNFSDKQRTLLHRIALG</sequence>
<dbReference type="PROSITE" id="PS51257">
    <property type="entry name" value="PROKAR_LIPOPROTEIN"/>
    <property type="match status" value="1"/>
</dbReference>
<keyword evidence="2" id="KW-0732">Signal</keyword>
<reference evidence="4 5" key="1">
    <citation type="submission" date="2015-10" db="EMBL/GenBank/DDBJ databases">
        <title>Corynebacteirum lowii and Corynebacterium oculi species nova, derived from human clinical disease and and emended description of Corynebacterium mastiditis.</title>
        <authorList>
            <person name="Bernard K."/>
            <person name="Pacheco A.L."/>
            <person name="Mcdougall C."/>
            <person name="Burtx T."/>
            <person name="Weibe D."/>
            <person name="Tyler S."/>
            <person name="Olson A.B."/>
            <person name="Cnockaert M."/>
            <person name="Eguchi H."/>
            <person name="Kuwahara T."/>
            <person name="Nakayama-Imaohji H."/>
            <person name="Boudewijins M."/>
            <person name="Van Hoecke F."/>
            <person name="Bernier A.-M."/>
            <person name="Vandamme P."/>
        </authorList>
    </citation>
    <scope>NUCLEOTIDE SEQUENCE [LARGE SCALE GENOMIC DNA]</scope>
    <source>
        <strain evidence="4 5">NML 130210</strain>
    </source>
</reference>
<dbReference type="Proteomes" id="UP000050517">
    <property type="component" value="Unassembled WGS sequence"/>
</dbReference>
<proteinExistence type="predicted"/>
<dbReference type="EMBL" id="LKST01000004">
    <property type="protein sequence ID" value="KQB83329.1"/>
    <property type="molecule type" value="Genomic_DNA"/>
</dbReference>
<protein>
    <recommendedName>
        <fullName evidence="3">Phytase-like domain-containing protein</fullName>
    </recommendedName>
</protein>
<dbReference type="STRING" id="1544416.Cocul_02304"/>
<evidence type="ECO:0000256" key="2">
    <source>
        <dbReference type="SAM" id="SignalP"/>
    </source>
</evidence>
<gene>
    <name evidence="4" type="ORF">Cocul_02304</name>
</gene>
<name>A0A0Q1A987_9CORY</name>
<dbReference type="Pfam" id="PF13449">
    <property type="entry name" value="Phytase-like"/>
    <property type="match status" value="1"/>
</dbReference>
<organism evidence="4 5">
    <name type="scientific">Corynebacterium oculi</name>
    <dbReference type="NCBI Taxonomy" id="1544416"/>
    <lineage>
        <taxon>Bacteria</taxon>
        <taxon>Bacillati</taxon>
        <taxon>Actinomycetota</taxon>
        <taxon>Actinomycetes</taxon>
        <taxon>Mycobacteriales</taxon>
        <taxon>Corynebacteriaceae</taxon>
        <taxon>Corynebacterium</taxon>
    </lineage>
</organism>
<feature type="signal peptide" evidence="2">
    <location>
        <begin position="1"/>
        <end position="25"/>
    </location>
</feature>
<dbReference type="PANTHER" id="PTHR37957:SF1">
    <property type="entry name" value="PHYTASE-LIKE DOMAIN-CONTAINING PROTEIN"/>
    <property type="match status" value="1"/>
</dbReference>
<evidence type="ECO:0000259" key="3">
    <source>
        <dbReference type="Pfam" id="PF13449"/>
    </source>
</evidence>
<feature type="region of interest" description="Disordered" evidence="1">
    <location>
        <begin position="75"/>
        <end position="105"/>
    </location>
</feature>
<accession>A0A0Q1A987</accession>
<evidence type="ECO:0000256" key="1">
    <source>
        <dbReference type="SAM" id="MobiDB-lite"/>
    </source>
</evidence>
<feature type="domain" description="Phytase-like" evidence="3">
    <location>
        <begin position="85"/>
        <end position="383"/>
    </location>
</feature>
<comment type="caution">
    <text evidence="4">The sequence shown here is derived from an EMBL/GenBank/DDBJ whole genome shotgun (WGS) entry which is preliminary data.</text>
</comment>
<feature type="chain" id="PRO_5038835223" description="Phytase-like domain-containing protein" evidence="2">
    <location>
        <begin position="26"/>
        <end position="397"/>
    </location>
</feature>
<dbReference type="InterPro" id="IPR027372">
    <property type="entry name" value="Phytase-like_dom"/>
</dbReference>
<evidence type="ECO:0000313" key="5">
    <source>
        <dbReference type="Proteomes" id="UP000050517"/>
    </source>
</evidence>
<dbReference type="PATRIC" id="fig|1544416.3.peg.2306"/>
<dbReference type="PANTHER" id="PTHR37957">
    <property type="entry name" value="BLR7070 PROTEIN"/>
    <property type="match status" value="1"/>
</dbReference>
<dbReference type="SUPFAM" id="SSF63829">
    <property type="entry name" value="Calcium-dependent phosphotriesterase"/>
    <property type="match status" value="1"/>
</dbReference>